<organism evidence="2 3">
    <name type="scientific">Kitasatospora kifunensis</name>
    <name type="common">Streptomyces kifunensis</name>
    <dbReference type="NCBI Taxonomy" id="58351"/>
    <lineage>
        <taxon>Bacteria</taxon>
        <taxon>Bacillati</taxon>
        <taxon>Actinomycetota</taxon>
        <taxon>Actinomycetes</taxon>
        <taxon>Kitasatosporales</taxon>
        <taxon>Streptomycetaceae</taxon>
        <taxon>Kitasatospora</taxon>
    </lineage>
</organism>
<name>A0A7W7RBR6_KITKI</name>
<reference evidence="2 3" key="1">
    <citation type="submission" date="2020-08" db="EMBL/GenBank/DDBJ databases">
        <title>Sequencing the genomes of 1000 actinobacteria strains.</title>
        <authorList>
            <person name="Klenk H.-P."/>
        </authorList>
    </citation>
    <scope>NUCLEOTIDE SEQUENCE [LARGE SCALE GENOMIC DNA]</scope>
    <source>
        <strain evidence="2 3">DSM 41654</strain>
    </source>
</reference>
<sequence>MAHTLNSAAEPSGDDSTEPDSLLAVRPAQGMNAAAPRPISSAIGQDLLRTVGEAHKALAYLGALGEHDVAVSAYTALECTGSTQADALQAAADALRFADTLFVRGALWARLPDYRVTLLVSAIDAEFGDAEDPTHAGTENRRVVVYLDTDTIAPEGALTALHRQNLTQAGAFQLAADFIRHAPELTIEGLHWARVTARRRGAVEHRLTVLTASPFREDGGEDQPTYLTSPGAQP</sequence>
<dbReference type="RefSeq" id="WP_184947109.1">
    <property type="nucleotide sequence ID" value="NZ_JACHJV010000004.1"/>
</dbReference>
<evidence type="ECO:0000313" key="2">
    <source>
        <dbReference type="EMBL" id="MBB4929095.1"/>
    </source>
</evidence>
<feature type="compositionally biased region" description="Polar residues" evidence="1">
    <location>
        <begin position="225"/>
        <end position="234"/>
    </location>
</feature>
<dbReference type="Proteomes" id="UP000540506">
    <property type="component" value="Unassembled WGS sequence"/>
</dbReference>
<evidence type="ECO:0000313" key="3">
    <source>
        <dbReference type="Proteomes" id="UP000540506"/>
    </source>
</evidence>
<comment type="caution">
    <text evidence="2">The sequence shown here is derived from an EMBL/GenBank/DDBJ whole genome shotgun (WGS) entry which is preliminary data.</text>
</comment>
<feature type="region of interest" description="Disordered" evidence="1">
    <location>
        <begin position="1"/>
        <end position="21"/>
    </location>
</feature>
<accession>A0A7W7RBR6</accession>
<feature type="region of interest" description="Disordered" evidence="1">
    <location>
        <begin position="214"/>
        <end position="234"/>
    </location>
</feature>
<keyword evidence="3" id="KW-1185">Reference proteome</keyword>
<evidence type="ECO:0000256" key="1">
    <source>
        <dbReference type="SAM" id="MobiDB-lite"/>
    </source>
</evidence>
<proteinExistence type="predicted"/>
<dbReference type="EMBL" id="JACHJV010000004">
    <property type="protein sequence ID" value="MBB4929095.1"/>
    <property type="molecule type" value="Genomic_DNA"/>
</dbReference>
<dbReference type="AlphaFoldDB" id="A0A7W7RBR6"/>
<protein>
    <submittedName>
        <fullName evidence="2">Uncharacterized protein</fullName>
    </submittedName>
</protein>
<gene>
    <name evidence="2" type="ORF">FHR34_008194</name>
</gene>